<feature type="domain" description="Major facilitator superfamily (MFS) profile" evidence="5">
    <location>
        <begin position="15"/>
        <end position="403"/>
    </location>
</feature>
<evidence type="ECO:0000256" key="4">
    <source>
        <dbReference type="SAM" id="Phobius"/>
    </source>
</evidence>
<dbReference type="InterPro" id="IPR050327">
    <property type="entry name" value="Proton-linked_MCT"/>
</dbReference>
<reference evidence="6 7" key="1">
    <citation type="submission" date="2020-07" db="EMBL/GenBank/DDBJ databases">
        <authorList>
            <person name="Li M."/>
        </authorList>
    </citation>
    <scope>NUCLEOTIDE SEQUENCE [LARGE SCALE GENOMIC DNA]</scope>
    <source>
        <strain evidence="6 7">DSM 23284</strain>
    </source>
</reference>
<feature type="transmembrane region" description="Helical" evidence="4">
    <location>
        <begin position="314"/>
        <end position="340"/>
    </location>
</feature>
<dbReference type="Proteomes" id="UP000559404">
    <property type="component" value="Unassembled WGS sequence"/>
</dbReference>
<name>A0A838XUG2_9HYPH</name>
<comment type="caution">
    <text evidence="6">The sequence shown here is derived from an EMBL/GenBank/DDBJ whole genome shotgun (WGS) entry which is preliminary data.</text>
</comment>
<dbReference type="InterPro" id="IPR020846">
    <property type="entry name" value="MFS_dom"/>
</dbReference>
<feature type="transmembrane region" description="Helical" evidence="4">
    <location>
        <begin position="143"/>
        <end position="163"/>
    </location>
</feature>
<organism evidence="6 7">
    <name type="scientific">Stappia taiwanensis</name>
    <dbReference type="NCBI Taxonomy" id="992267"/>
    <lineage>
        <taxon>Bacteria</taxon>
        <taxon>Pseudomonadati</taxon>
        <taxon>Pseudomonadota</taxon>
        <taxon>Alphaproteobacteria</taxon>
        <taxon>Hyphomicrobiales</taxon>
        <taxon>Stappiaceae</taxon>
        <taxon>Stappia</taxon>
    </lineage>
</organism>
<proteinExistence type="predicted"/>
<evidence type="ECO:0000256" key="2">
    <source>
        <dbReference type="ARBA" id="ARBA00022989"/>
    </source>
</evidence>
<keyword evidence="3 4" id="KW-0472">Membrane</keyword>
<feature type="transmembrane region" description="Helical" evidence="4">
    <location>
        <begin position="84"/>
        <end position="102"/>
    </location>
</feature>
<keyword evidence="1 4" id="KW-0812">Transmembrane</keyword>
<keyword evidence="7" id="KW-1185">Reference proteome</keyword>
<dbReference type="SUPFAM" id="SSF103473">
    <property type="entry name" value="MFS general substrate transporter"/>
    <property type="match status" value="1"/>
</dbReference>
<sequence>MPTPLPARFRDGPNIPLIIICGCLISMLTFGPRSALGLFLGPITSDQGWSRETFALALAIQNLLWGAAQPIAGMVADRYGTARTLAFGGVLYAAGLVLTVQAETPLVLHLSAGVMIGTGVAFSSFSLVLAAFGRTVTPAQRSLAFGVGTASGSFGQFLFAPLGQGLLDGFGWQNALLIMSGLMLLVPFLAIALRGKPDAGPATPGAHDQSLIEALREAFGTRGFVLLTFGFFVCGFHVAFITVHLPPYIVDLGLDPVWGASAIALIGFCNVFGALASGYIGGRFSKPIFLALIYLGRAVAIGLFLLVPPTPLSVLMFAGAMGFLWLSTVPPTSGLVAVMFGPRYMATLFGFVFFSHQIGAFLGVWLGGRLYDQTGSYDAIWYIGIALSIFAALVHWPIREEPVARLAGVPAE</sequence>
<dbReference type="EMBL" id="JACEON010000009">
    <property type="protein sequence ID" value="MBA4612268.1"/>
    <property type="molecule type" value="Genomic_DNA"/>
</dbReference>
<evidence type="ECO:0000313" key="7">
    <source>
        <dbReference type="Proteomes" id="UP000559404"/>
    </source>
</evidence>
<feature type="transmembrane region" description="Helical" evidence="4">
    <location>
        <begin position="257"/>
        <end position="276"/>
    </location>
</feature>
<dbReference type="InterPro" id="IPR036259">
    <property type="entry name" value="MFS_trans_sf"/>
</dbReference>
<protein>
    <submittedName>
        <fullName evidence="6">MFS transporter</fullName>
    </submittedName>
</protein>
<feature type="transmembrane region" description="Helical" evidence="4">
    <location>
        <begin position="108"/>
        <end position="131"/>
    </location>
</feature>
<evidence type="ECO:0000256" key="1">
    <source>
        <dbReference type="ARBA" id="ARBA00022692"/>
    </source>
</evidence>
<dbReference type="PROSITE" id="PS50850">
    <property type="entry name" value="MFS"/>
    <property type="match status" value="1"/>
</dbReference>
<dbReference type="PANTHER" id="PTHR11360">
    <property type="entry name" value="MONOCARBOXYLATE TRANSPORTER"/>
    <property type="match status" value="1"/>
</dbReference>
<accession>A0A838XUG2</accession>
<feature type="transmembrane region" description="Helical" evidence="4">
    <location>
        <begin position="12"/>
        <end position="33"/>
    </location>
</feature>
<dbReference type="Pfam" id="PF07690">
    <property type="entry name" value="MFS_1"/>
    <property type="match status" value="1"/>
</dbReference>
<feature type="transmembrane region" description="Helical" evidence="4">
    <location>
        <begin position="224"/>
        <end position="245"/>
    </location>
</feature>
<feature type="transmembrane region" description="Helical" evidence="4">
    <location>
        <begin position="175"/>
        <end position="193"/>
    </location>
</feature>
<dbReference type="PANTHER" id="PTHR11360:SF284">
    <property type="entry name" value="EG:103B4.3 PROTEIN-RELATED"/>
    <property type="match status" value="1"/>
</dbReference>
<feature type="transmembrane region" description="Helical" evidence="4">
    <location>
        <begin position="347"/>
        <end position="367"/>
    </location>
</feature>
<gene>
    <name evidence="6" type="ORF">H1W37_11430</name>
</gene>
<evidence type="ECO:0000259" key="5">
    <source>
        <dbReference type="PROSITE" id="PS50850"/>
    </source>
</evidence>
<evidence type="ECO:0000313" key="6">
    <source>
        <dbReference type="EMBL" id="MBA4612268.1"/>
    </source>
</evidence>
<dbReference type="Gene3D" id="1.20.1250.20">
    <property type="entry name" value="MFS general substrate transporter like domains"/>
    <property type="match status" value="1"/>
</dbReference>
<feature type="transmembrane region" description="Helical" evidence="4">
    <location>
        <begin position="379"/>
        <end position="398"/>
    </location>
</feature>
<dbReference type="AlphaFoldDB" id="A0A838XUG2"/>
<dbReference type="RefSeq" id="WP_181760458.1">
    <property type="nucleotide sequence ID" value="NZ_BMCR01000003.1"/>
</dbReference>
<dbReference type="CDD" id="cd17355">
    <property type="entry name" value="MFS_YcxA_like"/>
    <property type="match status" value="1"/>
</dbReference>
<evidence type="ECO:0000256" key="3">
    <source>
        <dbReference type="ARBA" id="ARBA00023136"/>
    </source>
</evidence>
<reference evidence="6 7" key="2">
    <citation type="submission" date="2020-08" db="EMBL/GenBank/DDBJ databases">
        <title>Stappia taiwanensis sp. nov., isolated from a coastal thermal spring.</title>
        <authorList>
            <person name="Kampfer P."/>
        </authorList>
    </citation>
    <scope>NUCLEOTIDE SEQUENCE [LARGE SCALE GENOMIC DNA]</scope>
    <source>
        <strain evidence="6 7">DSM 23284</strain>
    </source>
</reference>
<keyword evidence="2 4" id="KW-1133">Transmembrane helix</keyword>
<dbReference type="InterPro" id="IPR011701">
    <property type="entry name" value="MFS"/>
</dbReference>
<dbReference type="GO" id="GO:0022857">
    <property type="term" value="F:transmembrane transporter activity"/>
    <property type="evidence" value="ECO:0007669"/>
    <property type="project" value="InterPro"/>
</dbReference>